<feature type="compositionally biased region" description="Polar residues" evidence="1">
    <location>
        <begin position="113"/>
        <end position="124"/>
    </location>
</feature>
<evidence type="ECO:0000313" key="2">
    <source>
        <dbReference type="EMBL" id="CAB9530688.1"/>
    </source>
</evidence>
<organism evidence="2 3">
    <name type="scientific">Seminavis robusta</name>
    <dbReference type="NCBI Taxonomy" id="568900"/>
    <lineage>
        <taxon>Eukaryota</taxon>
        <taxon>Sar</taxon>
        <taxon>Stramenopiles</taxon>
        <taxon>Ochrophyta</taxon>
        <taxon>Bacillariophyta</taxon>
        <taxon>Bacillariophyceae</taxon>
        <taxon>Bacillariophycidae</taxon>
        <taxon>Naviculales</taxon>
        <taxon>Naviculaceae</taxon>
        <taxon>Seminavis</taxon>
    </lineage>
</organism>
<dbReference type="AlphaFoldDB" id="A0A9N8F199"/>
<feature type="compositionally biased region" description="Low complexity" evidence="1">
    <location>
        <begin position="147"/>
        <end position="157"/>
    </location>
</feature>
<feature type="compositionally biased region" description="Pro residues" evidence="1">
    <location>
        <begin position="428"/>
        <end position="441"/>
    </location>
</feature>
<evidence type="ECO:0000313" key="3">
    <source>
        <dbReference type="Proteomes" id="UP001153069"/>
    </source>
</evidence>
<accession>A0A9N8F199</accession>
<gene>
    <name evidence="2" type="ORF">SEMRO_2988_G341720.1</name>
</gene>
<feature type="region of interest" description="Disordered" evidence="1">
    <location>
        <begin position="510"/>
        <end position="569"/>
    </location>
</feature>
<feature type="region of interest" description="Disordered" evidence="1">
    <location>
        <begin position="421"/>
        <end position="441"/>
    </location>
</feature>
<feature type="region of interest" description="Disordered" evidence="1">
    <location>
        <begin position="96"/>
        <end position="198"/>
    </location>
</feature>
<keyword evidence="3" id="KW-1185">Reference proteome</keyword>
<evidence type="ECO:0000256" key="1">
    <source>
        <dbReference type="SAM" id="MobiDB-lite"/>
    </source>
</evidence>
<dbReference type="Proteomes" id="UP001153069">
    <property type="component" value="Unassembled WGS sequence"/>
</dbReference>
<feature type="compositionally biased region" description="Polar residues" evidence="1">
    <location>
        <begin position="188"/>
        <end position="198"/>
    </location>
</feature>
<dbReference type="EMBL" id="CAICTM010002986">
    <property type="protein sequence ID" value="CAB9530688.1"/>
    <property type="molecule type" value="Genomic_DNA"/>
</dbReference>
<feature type="compositionally biased region" description="Polar residues" evidence="1">
    <location>
        <begin position="658"/>
        <end position="674"/>
    </location>
</feature>
<proteinExistence type="predicted"/>
<reference evidence="2" key="1">
    <citation type="submission" date="2020-06" db="EMBL/GenBank/DDBJ databases">
        <authorList>
            <consortium name="Plant Systems Biology data submission"/>
        </authorList>
    </citation>
    <scope>NUCLEOTIDE SEQUENCE</scope>
    <source>
        <strain evidence="2">D6</strain>
    </source>
</reference>
<feature type="region of interest" description="Disordered" evidence="1">
    <location>
        <begin position="648"/>
        <end position="674"/>
    </location>
</feature>
<sequence length="705" mass="77232">MRIDETVKAILFHDIESNQDASCDDLVRDIRPELYADLVSPIRNRFHYLKRLKKNNPLEYIDQAAKARKIYKNIPDGQWTKQLPKDATEDAAITVPAPTESSSKQAEDPPYSPSNLESTWTSPRRATRSSTKKAAVTPTDPPPAAPIPVTSASTPSIVEPEPSVTPGLPPRPPSNKKKNKMTGTPKKSNATKATTTPSRKIRIFADINEAKESVDHPIDVDTDFPESHGHGIFVLEIPDAIQSNTSFGTYVSDEIKFVLEHLVDITDYNKIDAQLVLNGTALLINKPSVSSFFIHKYLKLLSLEAEHCQRTEDEFKFWLTAVTQDESRQVQSLLFVFPEGTVCTTDFASAEPSAPKSDMPVKLLLRELDTVIDIEGSQIQQIFYPGYFRLRVIPETSKMADAIEAPAKSLASAFEGMCHITNQTSQPSPRPQPPIPQPPIPQLSIGLPQAVVSNSLSIIAPPQVVASNSLSIAAVQSNAMVASSGLCLADRLAAAAVAQKAKSKSLTVRGRSLFGPSGQPPALVLPKEEPKPRGPRTLNLSDLPTYPAAPGGNSNMEVDDVFSTPASTPTVLPQFQANLNHDPNAAEQKRIYADRKKDGFKPTLDNGLLSDARIEQRKSKSSLKRQVALDRRRKKAELQARLAEARIAQEQQEQEQQDLTSASSSEDSLGTIATTDTLSHITQIEGDLKTEVEDGFKKIYTGDYN</sequence>
<comment type="caution">
    <text evidence="2">The sequence shown here is derived from an EMBL/GenBank/DDBJ whole genome shotgun (WGS) entry which is preliminary data.</text>
</comment>
<protein>
    <submittedName>
        <fullName evidence="2">Uncharacterized protein</fullName>
    </submittedName>
</protein>
<name>A0A9N8F199_9STRA</name>